<dbReference type="AlphaFoldDB" id="A0A1I5UNY0"/>
<dbReference type="EMBL" id="FOWC01000008">
    <property type="protein sequence ID" value="SFP96949.1"/>
    <property type="molecule type" value="Genomic_DNA"/>
</dbReference>
<accession>A0A1I5UNY0</accession>
<evidence type="ECO:0000313" key="2">
    <source>
        <dbReference type="EMBL" id="SFP96949.1"/>
    </source>
</evidence>
<name>A0A1I5UNY0_9PSEU</name>
<evidence type="ECO:0000256" key="1">
    <source>
        <dbReference type="SAM" id="MobiDB-lite"/>
    </source>
</evidence>
<proteinExistence type="predicted"/>
<feature type="region of interest" description="Disordered" evidence="1">
    <location>
        <begin position="245"/>
        <end position="341"/>
    </location>
</feature>
<sequence>MVGAGLRGGEVALLAGAVAGVEPRHRPPAGVVGELVAELAAAGVDVLVVRRGHRVVVAGHPADRGVADHRGQRNRGAPAAAVAEVAGAVVVERHHRGRHRLRAVRRVPAGACPRRASDPAGVDRAAARAQGADAAVVPVVVVVHPGAPATDPGRRGGEPEPRAAVPGRAAVEGPVEPHLVAGARVVDDGPAHRVAVGEVELEDPVVERCRDRDPVAGRLVGGSVVAVFVAHHDVRRRLGRFRLDRQQRRHRCQGRREHDPHRCLPGPPFPGTKIRPRRGAGQPMTRTWLANAAGCPARWASSRSGPGGRRTPRPAGPRPRSRRTGPRTGSRTRPPAPGPRR</sequence>
<gene>
    <name evidence="2" type="ORF">SAMN05421854_10830</name>
</gene>
<protein>
    <submittedName>
        <fullName evidence="2">Uncharacterized protein</fullName>
    </submittedName>
</protein>
<reference evidence="2 3" key="1">
    <citation type="submission" date="2016-10" db="EMBL/GenBank/DDBJ databases">
        <authorList>
            <person name="de Groot N.N."/>
        </authorList>
    </citation>
    <scope>NUCLEOTIDE SEQUENCE [LARGE SCALE GENOMIC DNA]</scope>
    <source>
        <strain evidence="2 3">DSM 44637</strain>
    </source>
</reference>
<evidence type="ECO:0000313" key="3">
    <source>
        <dbReference type="Proteomes" id="UP000199137"/>
    </source>
</evidence>
<organism evidence="2 3">
    <name type="scientific">Amycolatopsis rubida</name>
    <dbReference type="NCBI Taxonomy" id="112413"/>
    <lineage>
        <taxon>Bacteria</taxon>
        <taxon>Bacillati</taxon>
        <taxon>Actinomycetota</taxon>
        <taxon>Actinomycetes</taxon>
        <taxon>Pseudonocardiales</taxon>
        <taxon>Pseudonocardiaceae</taxon>
        <taxon>Amycolatopsis</taxon>
    </lineage>
</organism>
<dbReference type="Proteomes" id="UP000199137">
    <property type="component" value="Unassembled WGS sequence"/>
</dbReference>